<keyword evidence="2" id="KW-0812">Transmembrane</keyword>
<dbReference type="EMBL" id="QTTN01000001">
    <property type="protein sequence ID" value="REE94441.1"/>
    <property type="molecule type" value="Genomic_DNA"/>
</dbReference>
<dbReference type="RefSeq" id="WP_116187166.1">
    <property type="nucleotide sequence ID" value="NZ_QTTN01000001.1"/>
</dbReference>
<keyword evidence="2" id="KW-1133">Transmembrane helix</keyword>
<proteinExistence type="predicted"/>
<accession>A0A3D9SRV2</accession>
<feature type="transmembrane region" description="Helical" evidence="2">
    <location>
        <begin position="6"/>
        <end position="24"/>
    </location>
</feature>
<dbReference type="AlphaFoldDB" id="A0A3D9SRV2"/>
<evidence type="ECO:0000313" key="4">
    <source>
        <dbReference type="Proteomes" id="UP000256304"/>
    </source>
</evidence>
<feature type="region of interest" description="Disordered" evidence="1">
    <location>
        <begin position="110"/>
        <end position="130"/>
    </location>
</feature>
<feature type="region of interest" description="Disordered" evidence="1">
    <location>
        <begin position="63"/>
        <end position="92"/>
    </location>
</feature>
<dbReference type="Proteomes" id="UP000256304">
    <property type="component" value="Unassembled WGS sequence"/>
</dbReference>
<organism evidence="3 4">
    <name type="scientific">Paenibacillus taihuensis</name>
    <dbReference type="NCBI Taxonomy" id="1156355"/>
    <lineage>
        <taxon>Bacteria</taxon>
        <taxon>Bacillati</taxon>
        <taxon>Bacillota</taxon>
        <taxon>Bacilli</taxon>
        <taxon>Bacillales</taxon>
        <taxon>Paenibacillaceae</taxon>
        <taxon>Paenibacillus</taxon>
    </lineage>
</organism>
<dbReference type="OrthoDB" id="2476549at2"/>
<reference evidence="3 4" key="1">
    <citation type="submission" date="2018-08" db="EMBL/GenBank/DDBJ databases">
        <title>Genomic Encyclopedia of Type Strains, Phase III (KMG-III): the genomes of soil and plant-associated and newly described type strains.</title>
        <authorList>
            <person name="Whitman W."/>
        </authorList>
    </citation>
    <scope>NUCLEOTIDE SEQUENCE [LARGE SCALE GENOMIC DNA]</scope>
    <source>
        <strain evidence="3 4">CGMCC 1.10966</strain>
    </source>
</reference>
<evidence type="ECO:0000256" key="2">
    <source>
        <dbReference type="SAM" id="Phobius"/>
    </source>
</evidence>
<sequence length="144" mass="15603">MLGSWRWNVSLGIGGSLLTLLFSLGSNGLAITSMRCLYAFLAFFVFTYLFRALLAFVLQSGSPASGPDDIEPEQASAKGQSVDYSTPESSEDLNELLKHQLDGSVELESGQKPIFQPLTPPKLISTQNKEPEELAKAIRHLTGG</sequence>
<feature type="compositionally biased region" description="Polar residues" evidence="1">
    <location>
        <begin position="77"/>
        <end position="88"/>
    </location>
</feature>
<comment type="caution">
    <text evidence="3">The sequence shown here is derived from an EMBL/GenBank/DDBJ whole genome shotgun (WGS) entry which is preliminary data.</text>
</comment>
<name>A0A3D9SRV2_9BACL</name>
<keyword evidence="4" id="KW-1185">Reference proteome</keyword>
<keyword evidence="2" id="KW-0472">Membrane</keyword>
<feature type="transmembrane region" description="Helical" evidence="2">
    <location>
        <begin position="36"/>
        <end position="58"/>
    </location>
</feature>
<protein>
    <submittedName>
        <fullName evidence="3">Uncharacterized protein</fullName>
    </submittedName>
</protein>
<evidence type="ECO:0000313" key="3">
    <source>
        <dbReference type="EMBL" id="REE94441.1"/>
    </source>
</evidence>
<gene>
    <name evidence="3" type="ORF">A8990_101235</name>
</gene>
<evidence type="ECO:0000256" key="1">
    <source>
        <dbReference type="SAM" id="MobiDB-lite"/>
    </source>
</evidence>